<keyword evidence="2" id="KW-1185">Reference proteome</keyword>
<dbReference type="GeneID" id="89943505"/>
<dbReference type="RefSeq" id="XP_064669951.1">
    <property type="nucleotide sequence ID" value="XM_064819379.1"/>
</dbReference>
<comment type="caution">
    <text evidence="1">The sequence shown here is derived from an EMBL/GenBank/DDBJ whole genome shotgun (WGS) entry which is preliminary data.</text>
</comment>
<gene>
    <name evidence="1" type="ORF">N656DRAFT_87488</name>
</gene>
<organism evidence="1 2">
    <name type="scientific">Canariomyces notabilis</name>
    <dbReference type="NCBI Taxonomy" id="2074819"/>
    <lineage>
        <taxon>Eukaryota</taxon>
        <taxon>Fungi</taxon>
        <taxon>Dikarya</taxon>
        <taxon>Ascomycota</taxon>
        <taxon>Pezizomycotina</taxon>
        <taxon>Sordariomycetes</taxon>
        <taxon>Sordariomycetidae</taxon>
        <taxon>Sordariales</taxon>
        <taxon>Chaetomiaceae</taxon>
        <taxon>Canariomyces</taxon>
    </lineage>
</organism>
<reference evidence="1" key="2">
    <citation type="submission" date="2023-05" db="EMBL/GenBank/DDBJ databases">
        <authorList>
            <consortium name="Lawrence Berkeley National Laboratory"/>
            <person name="Steindorff A."/>
            <person name="Hensen N."/>
            <person name="Bonometti L."/>
            <person name="Westerberg I."/>
            <person name="Brannstrom I.O."/>
            <person name="Guillou S."/>
            <person name="Cros-Aarteil S."/>
            <person name="Calhoun S."/>
            <person name="Haridas S."/>
            <person name="Kuo A."/>
            <person name="Mondo S."/>
            <person name="Pangilinan J."/>
            <person name="Riley R."/>
            <person name="Labutti K."/>
            <person name="Andreopoulos B."/>
            <person name="Lipzen A."/>
            <person name="Chen C."/>
            <person name="Yanf M."/>
            <person name="Daum C."/>
            <person name="Ng V."/>
            <person name="Clum A."/>
            <person name="Ohm R."/>
            <person name="Martin F."/>
            <person name="Silar P."/>
            <person name="Natvig D."/>
            <person name="Lalanne C."/>
            <person name="Gautier V."/>
            <person name="Ament-Velasquez S.L."/>
            <person name="Kruys A."/>
            <person name="Hutchinson M.I."/>
            <person name="Powell A.J."/>
            <person name="Barry K."/>
            <person name="Miller A.N."/>
            <person name="Grigoriev I.V."/>
            <person name="Debuchy R."/>
            <person name="Gladieux P."/>
            <person name="Thoren M.H."/>
            <person name="Johannesson H."/>
        </authorList>
    </citation>
    <scope>NUCLEOTIDE SEQUENCE</scope>
    <source>
        <strain evidence="1">CBS 508.74</strain>
    </source>
</reference>
<reference evidence="1" key="1">
    <citation type="journal article" date="2023" name="Mol. Phylogenet. Evol.">
        <title>Genome-scale phylogeny and comparative genomics of the fungal order Sordariales.</title>
        <authorList>
            <person name="Hensen N."/>
            <person name="Bonometti L."/>
            <person name="Westerberg I."/>
            <person name="Brannstrom I.O."/>
            <person name="Guillou S."/>
            <person name="Cros-Aarteil S."/>
            <person name="Calhoun S."/>
            <person name="Haridas S."/>
            <person name="Kuo A."/>
            <person name="Mondo S."/>
            <person name="Pangilinan J."/>
            <person name="Riley R."/>
            <person name="LaButti K."/>
            <person name="Andreopoulos B."/>
            <person name="Lipzen A."/>
            <person name="Chen C."/>
            <person name="Yan M."/>
            <person name="Daum C."/>
            <person name="Ng V."/>
            <person name="Clum A."/>
            <person name="Steindorff A."/>
            <person name="Ohm R.A."/>
            <person name="Martin F."/>
            <person name="Silar P."/>
            <person name="Natvig D.O."/>
            <person name="Lalanne C."/>
            <person name="Gautier V."/>
            <person name="Ament-Velasquez S.L."/>
            <person name="Kruys A."/>
            <person name="Hutchinson M.I."/>
            <person name="Powell A.J."/>
            <person name="Barry K."/>
            <person name="Miller A.N."/>
            <person name="Grigoriev I.V."/>
            <person name="Debuchy R."/>
            <person name="Gladieux P."/>
            <person name="Hiltunen Thoren M."/>
            <person name="Johannesson H."/>
        </authorList>
    </citation>
    <scope>NUCLEOTIDE SEQUENCE</scope>
    <source>
        <strain evidence="1">CBS 508.74</strain>
    </source>
</reference>
<evidence type="ECO:0000313" key="1">
    <source>
        <dbReference type="EMBL" id="KAK4112381.1"/>
    </source>
</evidence>
<dbReference type="Proteomes" id="UP001302812">
    <property type="component" value="Unassembled WGS sequence"/>
</dbReference>
<evidence type="ECO:0000313" key="2">
    <source>
        <dbReference type="Proteomes" id="UP001302812"/>
    </source>
</evidence>
<accession>A0AAN6TDT5</accession>
<protein>
    <submittedName>
        <fullName evidence="1">Uncharacterized protein</fullName>
    </submittedName>
</protein>
<dbReference type="EMBL" id="MU853342">
    <property type="protein sequence ID" value="KAK4112381.1"/>
    <property type="molecule type" value="Genomic_DNA"/>
</dbReference>
<name>A0AAN6TDT5_9PEZI</name>
<sequence length="208" mass="23200">MVVANCKVLKQVGWAFHTCLRLLCSCKAAFGSVILQSWKSRPALCSRTVSFLPLGAPSLFSFPSPPPLILRSQRRSPPENWLRRRGEGGSSLRAFNATLRRHHQANCRANGSLPVHIHPGMDPAIVSAPITSPALSRTGHPPLDHHSAVTRRIDGDWRIQPSKLWQGWEREAWKLPGNWGALSQCHLIVMIPWSRSTSCIIQSRVQTK</sequence>
<proteinExistence type="predicted"/>
<dbReference type="AlphaFoldDB" id="A0AAN6TDT5"/>